<dbReference type="OMA" id="DAVPYIC"/>
<dbReference type="GO" id="GO:0005634">
    <property type="term" value="C:nucleus"/>
    <property type="evidence" value="ECO:0007669"/>
    <property type="project" value="TreeGrafter"/>
</dbReference>
<dbReference type="Gene3D" id="3.30.310.130">
    <property type="entry name" value="Ubiquitin-related"/>
    <property type="match status" value="1"/>
</dbReference>
<dbReference type="WBParaSite" id="HCON_00041120-00001">
    <property type="protein sequence ID" value="HCON_00041120-00001"/>
    <property type="gene ID" value="HCON_00041120"/>
</dbReference>
<evidence type="ECO:0000256" key="3">
    <source>
        <dbReference type="ARBA" id="ARBA00022670"/>
    </source>
</evidence>
<evidence type="ECO:0000259" key="7">
    <source>
        <dbReference type="PROSITE" id="PS50600"/>
    </source>
</evidence>
<evidence type="ECO:0000256" key="1">
    <source>
        <dbReference type="ARBA" id="ARBA00005234"/>
    </source>
</evidence>
<feature type="region of interest" description="Disordered" evidence="6">
    <location>
        <begin position="827"/>
        <end position="870"/>
    </location>
</feature>
<protein>
    <submittedName>
        <fullName evidence="9">ULP_PROTEASE domain-containing protein</fullName>
    </submittedName>
</protein>
<keyword evidence="8" id="KW-1185">Reference proteome</keyword>
<dbReference type="PANTHER" id="PTHR46896">
    <property type="entry name" value="SENTRIN-SPECIFIC PROTEASE"/>
    <property type="match status" value="1"/>
</dbReference>
<dbReference type="Proteomes" id="UP000025227">
    <property type="component" value="Unplaced"/>
</dbReference>
<dbReference type="GO" id="GO:0070139">
    <property type="term" value="F:SUMO-specific endopeptidase activity"/>
    <property type="evidence" value="ECO:0007669"/>
    <property type="project" value="TreeGrafter"/>
</dbReference>
<evidence type="ECO:0000256" key="2">
    <source>
        <dbReference type="ARBA" id="ARBA00022553"/>
    </source>
</evidence>
<dbReference type="InterPro" id="IPR038765">
    <property type="entry name" value="Papain-like_cys_pep_sf"/>
</dbReference>
<organism evidence="8 9">
    <name type="scientific">Haemonchus contortus</name>
    <name type="common">Barber pole worm</name>
    <dbReference type="NCBI Taxonomy" id="6289"/>
    <lineage>
        <taxon>Eukaryota</taxon>
        <taxon>Metazoa</taxon>
        <taxon>Ecdysozoa</taxon>
        <taxon>Nematoda</taxon>
        <taxon>Chromadorea</taxon>
        <taxon>Rhabditida</taxon>
        <taxon>Rhabditina</taxon>
        <taxon>Rhabditomorpha</taxon>
        <taxon>Strongyloidea</taxon>
        <taxon>Trichostrongylidae</taxon>
        <taxon>Haemonchus</taxon>
    </lineage>
</organism>
<name>A0A7I5E747_HAECO</name>
<reference evidence="9" key="1">
    <citation type="submission" date="2020-12" db="UniProtKB">
        <authorList>
            <consortium name="WormBaseParasite"/>
        </authorList>
    </citation>
    <scope>IDENTIFICATION</scope>
    <source>
        <strain evidence="9">MHco3</strain>
    </source>
</reference>
<sequence length="870" mass="98399">MAFSDHMSDASNFFNFMVLQVLHGPVDLKFPSTQNNVTFCTSGKKNRGIMKLQLYTSSGEKSIIEIPLVHVENIMIFTHPQHPSIALHLSEFAARSLAINLGTREKIEHINHGFGDVSDSSIRKLLFVLRPFKDDLFVQVGSTEEPYYGGIDELCERFDSWVRCIRDKDLLAKEQRLAEKSCCSSIVSNSSRFFVRSTGPEWVTLLQSVHLFVNRDKDADAVPYICRPPEPRPTNAPRLKVPKLFNRQQHPSPIETDPAYMSNRNASQNQQLAHENGNTANTNVMDPSSNARGDMNMARRASDHHYPVQIGVVKQNASHVVPMQGRNFAPSSNVPRSFSESHPPVTASQQNVAVTTQPTQWQIVQPGTILQVQLAQPQGTSVAPVHASPLRAQQVVVQSQQPSPVVYQVASIGQQHLMKQTTTGSNKIDGSRLLFVNNASPSRVPILAATPQATVAAVKRPSRTSARLKKEVETIALDDDDETNVANTSSSAGNCDGNENGSSDGVNGEPSEKRPRLDDPIKDEVLLVFPPGESGAITLHFEDLRVLAHGEMLNDNIIEFYLKYIRAKLVEKEQRDKVFVFNTFFYQKLTEKQPSISILNKNHRSSVGRFEWIKRNFSKVKSWTKKVDIFNMDYIVLPINDEMHWYLVIIVKPALAVVTQRTEDVEQARKRGSFRADPDTFIVVLDSLPDPNDVKRKCVLDILRDYLECELADKRGIHGEVYLDRTRIGALYPQGVPHQENYVDCGLYLLQFAEAFLTKPPLGKMLRQGARWKEWYPWFDHSMYFMRDKISRRLQGLCNKKAWQRLVAYEHQQGRGVNVETSAVAIEKARRPRRHSETRLHEPHPRARKRTHSEPPNIKKCAPPAPRMVP</sequence>
<evidence type="ECO:0000313" key="9">
    <source>
        <dbReference type="WBParaSite" id="HCON_00041120-00001"/>
    </source>
</evidence>
<feature type="compositionally biased region" description="Basic and acidic residues" evidence="6">
    <location>
        <begin position="835"/>
        <end position="845"/>
    </location>
</feature>
<evidence type="ECO:0000313" key="8">
    <source>
        <dbReference type="Proteomes" id="UP000025227"/>
    </source>
</evidence>
<dbReference type="Pfam" id="PF02902">
    <property type="entry name" value="Peptidase_C48"/>
    <property type="match status" value="1"/>
</dbReference>
<dbReference type="SUPFAM" id="SSF54001">
    <property type="entry name" value="Cysteine proteinases"/>
    <property type="match status" value="1"/>
</dbReference>
<evidence type="ECO:0000256" key="4">
    <source>
        <dbReference type="ARBA" id="ARBA00022786"/>
    </source>
</evidence>
<dbReference type="AlphaFoldDB" id="A0A7I5E747"/>
<dbReference type="GO" id="GO:0005737">
    <property type="term" value="C:cytoplasm"/>
    <property type="evidence" value="ECO:0007669"/>
    <property type="project" value="TreeGrafter"/>
</dbReference>
<dbReference type="Gene3D" id="1.10.418.20">
    <property type="match status" value="1"/>
</dbReference>
<evidence type="ECO:0000256" key="6">
    <source>
        <dbReference type="SAM" id="MobiDB-lite"/>
    </source>
</evidence>
<feature type="domain" description="Ubiquitin-like protease family profile" evidence="7">
    <location>
        <begin position="537"/>
        <end position="756"/>
    </location>
</feature>
<keyword evidence="3" id="KW-0645">Protease</keyword>
<dbReference type="GO" id="GO:0016926">
    <property type="term" value="P:protein desumoylation"/>
    <property type="evidence" value="ECO:0007669"/>
    <property type="project" value="TreeGrafter"/>
</dbReference>
<feature type="region of interest" description="Disordered" evidence="6">
    <location>
        <begin position="479"/>
        <end position="517"/>
    </location>
</feature>
<comment type="similarity">
    <text evidence="1">Belongs to the peptidase C48 family.</text>
</comment>
<dbReference type="InterPro" id="IPR003653">
    <property type="entry name" value="Peptidase_C48_C"/>
</dbReference>
<feature type="compositionally biased region" description="Polar residues" evidence="6">
    <location>
        <begin position="484"/>
        <end position="505"/>
    </location>
</feature>
<keyword evidence="2" id="KW-0597">Phosphoprotein</keyword>
<dbReference type="InterPro" id="IPR051947">
    <property type="entry name" value="Sentrin-specific_protease"/>
</dbReference>
<keyword evidence="5" id="KW-0378">Hydrolase</keyword>
<dbReference type="GO" id="GO:0006508">
    <property type="term" value="P:proteolysis"/>
    <property type="evidence" value="ECO:0007669"/>
    <property type="project" value="UniProtKB-KW"/>
</dbReference>
<dbReference type="OrthoDB" id="442460at2759"/>
<proteinExistence type="inferred from homology"/>
<accession>A0A7I5E747</accession>
<dbReference type="PROSITE" id="PS50600">
    <property type="entry name" value="ULP_PROTEASE"/>
    <property type="match status" value="1"/>
</dbReference>
<evidence type="ECO:0000256" key="5">
    <source>
        <dbReference type="ARBA" id="ARBA00022801"/>
    </source>
</evidence>
<dbReference type="PANTHER" id="PTHR46896:SF3">
    <property type="entry name" value="FI06413P-RELATED"/>
    <property type="match status" value="1"/>
</dbReference>
<keyword evidence="4" id="KW-0833">Ubl conjugation pathway</keyword>